<evidence type="ECO:0000256" key="11">
    <source>
        <dbReference type="ARBA" id="ARBA00023180"/>
    </source>
</evidence>
<keyword evidence="18" id="KW-0732">Signal</keyword>
<dbReference type="GO" id="GO:0005764">
    <property type="term" value="C:lysosome"/>
    <property type="evidence" value="ECO:0007669"/>
    <property type="project" value="UniProtKB-SubCell"/>
</dbReference>
<evidence type="ECO:0000256" key="3">
    <source>
        <dbReference type="ARBA" id="ARBA00004613"/>
    </source>
</evidence>
<keyword evidence="5" id="KW-0964">Secreted</keyword>
<dbReference type="FunFam" id="3.90.730.10:FF:000001">
    <property type="entry name" value="Ribonuclease T2"/>
    <property type="match status" value="1"/>
</dbReference>
<dbReference type="InterPro" id="IPR001568">
    <property type="entry name" value="RNase_T2-like"/>
</dbReference>
<proteinExistence type="inferred from homology"/>
<keyword evidence="13" id="KW-0456">Lyase</keyword>
<dbReference type="CDD" id="cd01061">
    <property type="entry name" value="RNase_T2_euk"/>
    <property type="match status" value="1"/>
</dbReference>
<dbReference type="Pfam" id="PF00445">
    <property type="entry name" value="Ribonuclease_T2"/>
    <property type="match status" value="1"/>
</dbReference>
<comment type="catalytic activity">
    <reaction evidence="14">
        <text>a guanylyl-uridine-RNA = a 3'-end 2',3'-cyclophospho-GMP-RNA + a 5'-end dephospho-uridine-RNA</text>
        <dbReference type="Rhea" id="RHEA:81323"/>
        <dbReference type="Rhea" id="RHEA-COMP:17356"/>
        <dbReference type="Rhea" id="RHEA-COMP:19658"/>
        <dbReference type="Rhea" id="RHEA-COMP:19659"/>
        <dbReference type="ChEBI" id="CHEBI:173224"/>
        <dbReference type="ChEBI" id="CHEBI:231849"/>
        <dbReference type="ChEBI" id="CHEBI:231850"/>
    </reaction>
</comment>
<keyword evidence="10" id="KW-1015">Disulfide bond</keyword>
<dbReference type="EMBL" id="GFDL01005897">
    <property type="protein sequence ID" value="JAV29148.1"/>
    <property type="molecule type" value="Transcribed_RNA"/>
</dbReference>
<evidence type="ECO:0000256" key="9">
    <source>
        <dbReference type="ARBA" id="ARBA00022824"/>
    </source>
</evidence>
<feature type="active site" evidence="16">
    <location>
        <position position="147"/>
    </location>
</feature>
<evidence type="ECO:0000256" key="14">
    <source>
        <dbReference type="ARBA" id="ARBA00051280"/>
    </source>
</evidence>
<name>A0A1Q3FNT2_CULTA</name>
<dbReference type="InterPro" id="IPR033130">
    <property type="entry name" value="RNase_T2_His_AS_2"/>
</dbReference>
<keyword evidence="7" id="KW-0255">Endonuclease</keyword>
<evidence type="ECO:0000256" key="10">
    <source>
        <dbReference type="ARBA" id="ARBA00023157"/>
    </source>
</evidence>
<feature type="signal peptide" evidence="18">
    <location>
        <begin position="1"/>
        <end position="21"/>
    </location>
</feature>
<dbReference type="GO" id="GO:0016787">
    <property type="term" value="F:hydrolase activity"/>
    <property type="evidence" value="ECO:0007669"/>
    <property type="project" value="UniProtKB-KW"/>
</dbReference>
<dbReference type="InterPro" id="IPR036430">
    <property type="entry name" value="RNase_T2-like_sf"/>
</dbReference>
<dbReference type="GO" id="GO:0005788">
    <property type="term" value="C:endoplasmic reticulum lumen"/>
    <property type="evidence" value="ECO:0007669"/>
    <property type="project" value="UniProtKB-SubCell"/>
</dbReference>
<dbReference type="PANTHER" id="PTHR11240">
    <property type="entry name" value="RIBONUCLEASE T2"/>
    <property type="match status" value="1"/>
</dbReference>
<comment type="similarity">
    <text evidence="4 17">Belongs to the RNase T2 family.</text>
</comment>
<keyword evidence="6" id="KW-0540">Nuclease</keyword>
<evidence type="ECO:0000256" key="18">
    <source>
        <dbReference type="SAM" id="SignalP"/>
    </source>
</evidence>
<evidence type="ECO:0000313" key="19">
    <source>
        <dbReference type="EMBL" id="JAV29148.1"/>
    </source>
</evidence>
<evidence type="ECO:0000256" key="16">
    <source>
        <dbReference type="PIRSR" id="PIRSR633697-1"/>
    </source>
</evidence>
<dbReference type="GO" id="GO:0003723">
    <property type="term" value="F:RNA binding"/>
    <property type="evidence" value="ECO:0007669"/>
    <property type="project" value="InterPro"/>
</dbReference>
<feature type="chain" id="PRO_5012253383" evidence="18">
    <location>
        <begin position="22"/>
        <end position="326"/>
    </location>
</feature>
<evidence type="ECO:0000256" key="8">
    <source>
        <dbReference type="ARBA" id="ARBA00022801"/>
    </source>
</evidence>
<dbReference type="SUPFAM" id="SSF55895">
    <property type="entry name" value="Ribonuclease Rh-like"/>
    <property type="match status" value="1"/>
</dbReference>
<evidence type="ECO:0000256" key="13">
    <source>
        <dbReference type="ARBA" id="ARBA00023239"/>
    </source>
</evidence>
<protein>
    <submittedName>
        <fullName evidence="19">Putative ribonuclease t2 family</fullName>
    </submittedName>
</protein>
<evidence type="ECO:0000256" key="12">
    <source>
        <dbReference type="ARBA" id="ARBA00023228"/>
    </source>
</evidence>
<feature type="active site" evidence="16">
    <location>
        <position position="90"/>
    </location>
</feature>
<evidence type="ECO:0000256" key="6">
    <source>
        <dbReference type="ARBA" id="ARBA00022722"/>
    </source>
</evidence>
<organism evidence="19">
    <name type="scientific">Culex tarsalis</name>
    <name type="common">Encephalitis mosquito</name>
    <dbReference type="NCBI Taxonomy" id="7177"/>
    <lineage>
        <taxon>Eukaryota</taxon>
        <taxon>Metazoa</taxon>
        <taxon>Ecdysozoa</taxon>
        <taxon>Arthropoda</taxon>
        <taxon>Hexapoda</taxon>
        <taxon>Insecta</taxon>
        <taxon>Pterygota</taxon>
        <taxon>Neoptera</taxon>
        <taxon>Endopterygota</taxon>
        <taxon>Diptera</taxon>
        <taxon>Nematocera</taxon>
        <taxon>Culicoidea</taxon>
        <taxon>Culicidae</taxon>
        <taxon>Culicinae</taxon>
        <taxon>Culicini</taxon>
        <taxon>Culex</taxon>
        <taxon>Culex</taxon>
    </lineage>
</organism>
<accession>A0A1Q3FNT2</accession>
<dbReference type="GO" id="GO:0006401">
    <property type="term" value="P:RNA catabolic process"/>
    <property type="evidence" value="ECO:0007669"/>
    <property type="project" value="UniProtKB-ARBA"/>
</dbReference>
<keyword evidence="9" id="KW-0256">Endoplasmic reticulum</keyword>
<dbReference type="PROSITE" id="PS00531">
    <property type="entry name" value="RNASE_T2_2"/>
    <property type="match status" value="1"/>
</dbReference>
<feature type="active site" evidence="16">
    <location>
        <position position="143"/>
    </location>
</feature>
<evidence type="ECO:0000256" key="15">
    <source>
        <dbReference type="ARBA" id="ARBA00052670"/>
    </source>
</evidence>
<dbReference type="Gene3D" id="3.90.730.10">
    <property type="entry name" value="Ribonuclease T2-like"/>
    <property type="match status" value="1"/>
</dbReference>
<comment type="subcellular location">
    <subcellularLocation>
        <location evidence="1">Endoplasmic reticulum lumen</location>
    </subcellularLocation>
    <subcellularLocation>
        <location evidence="2">Lysosome</location>
    </subcellularLocation>
    <subcellularLocation>
        <location evidence="3">Secreted</location>
    </subcellularLocation>
</comment>
<comment type="catalytic activity">
    <reaction evidence="15">
        <text>an adenylyl-uridine-RNA = a 3'-end 2',3'-cyclophospho-AMP-RNA + a 5'-end dephospho-uridine-RNA</text>
        <dbReference type="Rhea" id="RHEA:81383"/>
        <dbReference type="Rhea" id="RHEA-COMP:17356"/>
        <dbReference type="Rhea" id="RHEA-COMP:19675"/>
        <dbReference type="Rhea" id="RHEA-COMP:19676"/>
        <dbReference type="ChEBI" id="CHEBI:173224"/>
        <dbReference type="ChEBI" id="CHEBI:231879"/>
        <dbReference type="ChEBI" id="CHEBI:231881"/>
    </reaction>
    <physiologicalReaction direction="left-to-right" evidence="15">
        <dbReference type="Rhea" id="RHEA:81384"/>
    </physiologicalReaction>
</comment>
<sequence length="326" mass="37677">MKLEHLAIVLVSFYLQCCVLGRDSSEELYSMESSSSEEELENEAVLEEDPNFDLLIFTQRWPITACYEWREKSASNVCGLPSPRNIWTIHGIWPTKRNTIGPSFCNKTAIFNVTELAPIEQQLEQFWTNVEKNKPYDSLWRHEWLKHGTCAAAVLEQLNSENKYFGQGLSWLQQHSMADVLNEGGVTPGANYTLATVHEVLTNRFNKNVAVECFYDRETKQQFLNEIRVCFNKDLELADCDGILFEEVALNSPTYGKIISNCNVNKPIFYPASVPPSRFDKTHLSPFDLHRKFLDEYKSRKAKESRTMKLLVNIYKLIQLLKWTTI</sequence>
<dbReference type="AlphaFoldDB" id="A0A1Q3FNT2"/>
<dbReference type="PANTHER" id="PTHR11240:SF22">
    <property type="entry name" value="RIBONUCLEASE T2"/>
    <property type="match status" value="1"/>
</dbReference>
<dbReference type="InterPro" id="IPR033697">
    <property type="entry name" value="Ribonuclease_T2_eukaryotic"/>
</dbReference>
<evidence type="ECO:0000256" key="7">
    <source>
        <dbReference type="ARBA" id="ARBA00022759"/>
    </source>
</evidence>
<dbReference type="GO" id="GO:0033897">
    <property type="term" value="F:ribonuclease T2 activity"/>
    <property type="evidence" value="ECO:0007669"/>
    <property type="project" value="InterPro"/>
</dbReference>
<evidence type="ECO:0000256" key="5">
    <source>
        <dbReference type="ARBA" id="ARBA00022525"/>
    </source>
</evidence>
<evidence type="ECO:0000256" key="1">
    <source>
        <dbReference type="ARBA" id="ARBA00004319"/>
    </source>
</evidence>
<reference evidence="19" key="1">
    <citation type="submission" date="2017-01" db="EMBL/GenBank/DDBJ databases">
        <title>A deep insight into the sialotranscriptome of adult male and female Cluex tarsalis mosquitoes.</title>
        <authorList>
            <person name="Ribeiro J.M."/>
            <person name="Moreira F."/>
            <person name="Bernard K.A."/>
            <person name="Calvo E."/>
        </authorList>
    </citation>
    <scope>NUCLEOTIDE SEQUENCE</scope>
    <source>
        <strain evidence="19">Kern County</strain>
        <tissue evidence="19">Salivary glands</tissue>
    </source>
</reference>
<keyword evidence="12" id="KW-0458">Lysosome</keyword>
<evidence type="ECO:0000256" key="4">
    <source>
        <dbReference type="ARBA" id="ARBA00007469"/>
    </source>
</evidence>
<keyword evidence="8" id="KW-0378">Hydrolase</keyword>
<dbReference type="GO" id="GO:0005576">
    <property type="term" value="C:extracellular region"/>
    <property type="evidence" value="ECO:0007669"/>
    <property type="project" value="UniProtKB-SubCell"/>
</dbReference>
<evidence type="ECO:0000256" key="2">
    <source>
        <dbReference type="ARBA" id="ARBA00004371"/>
    </source>
</evidence>
<evidence type="ECO:0000256" key="17">
    <source>
        <dbReference type="RuleBase" id="RU004328"/>
    </source>
</evidence>
<keyword evidence="11" id="KW-0325">Glycoprotein</keyword>